<evidence type="ECO:0000313" key="3">
    <source>
        <dbReference type="Proteomes" id="UP000018004"/>
    </source>
</evidence>
<evidence type="ECO:0000256" key="1">
    <source>
        <dbReference type="SAM" id="SignalP"/>
    </source>
</evidence>
<protein>
    <submittedName>
        <fullName evidence="2">Uncharacterized protein</fullName>
    </submittedName>
</protein>
<reference evidence="2 3" key="1">
    <citation type="submission" date="2013-08" db="EMBL/GenBank/DDBJ databases">
        <title>Flavobacterium limnosediminis JC2902 genome sequencing.</title>
        <authorList>
            <person name="Lee K."/>
            <person name="Yi H."/>
            <person name="Park S."/>
            <person name="Chun J."/>
        </authorList>
    </citation>
    <scope>NUCLEOTIDE SEQUENCE [LARGE SCALE GENOMIC DNA]</scope>
    <source>
        <strain evidence="2 3">JC2902</strain>
    </source>
</reference>
<dbReference type="AlphaFoldDB" id="V6SJ25"/>
<gene>
    <name evidence="2" type="ORF">FLJC2902T_25740</name>
</gene>
<dbReference type="Proteomes" id="UP000018004">
    <property type="component" value="Unassembled WGS sequence"/>
</dbReference>
<keyword evidence="3" id="KW-1185">Reference proteome</keyword>
<feature type="signal peptide" evidence="1">
    <location>
        <begin position="1"/>
        <end position="19"/>
    </location>
</feature>
<proteinExistence type="predicted"/>
<sequence length="178" mass="19882">MKKVILTIVILFATVCVSAQNTDVKKESTTTVKTVKDSKGEKQTVKTEEIKEVQKIEFKDPESKSKEKEVKDTPSDVTTKISVTVDGVTREISNDYSGYYMYNGVKYKLILDKVGYSLIHPETKKRLATLRETSNGGFIVTGKKVSVGYFDQNGNLIMQSVDPKTDTVITEKAEVVKE</sequence>
<feature type="chain" id="PRO_5004750702" evidence="1">
    <location>
        <begin position="20"/>
        <end position="178"/>
    </location>
</feature>
<name>V6SJ25_9FLAO</name>
<accession>V6SJ25</accession>
<dbReference type="eggNOG" id="ENOG5032RAS">
    <property type="taxonomic scope" value="Bacteria"/>
</dbReference>
<keyword evidence="1" id="KW-0732">Signal</keyword>
<dbReference type="RefSeq" id="WP_023580134.1">
    <property type="nucleotide sequence ID" value="NZ_AVGG01000018.1"/>
</dbReference>
<dbReference type="OrthoDB" id="1144137at2"/>
<organism evidence="2 3">
    <name type="scientific">Flavobacterium limnosediminis JC2902</name>
    <dbReference type="NCBI Taxonomy" id="1341181"/>
    <lineage>
        <taxon>Bacteria</taxon>
        <taxon>Pseudomonadati</taxon>
        <taxon>Bacteroidota</taxon>
        <taxon>Flavobacteriia</taxon>
        <taxon>Flavobacteriales</taxon>
        <taxon>Flavobacteriaceae</taxon>
        <taxon>Flavobacterium</taxon>
    </lineage>
</organism>
<dbReference type="PATRIC" id="fig|1341181.4.peg.2533"/>
<dbReference type="EMBL" id="AVGG01000018">
    <property type="protein sequence ID" value="ESU26601.1"/>
    <property type="molecule type" value="Genomic_DNA"/>
</dbReference>
<comment type="caution">
    <text evidence="2">The sequence shown here is derived from an EMBL/GenBank/DDBJ whole genome shotgun (WGS) entry which is preliminary data.</text>
</comment>
<evidence type="ECO:0000313" key="2">
    <source>
        <dbReference type="EMBL" id="ESU26601.1"/>
    </source>
</evidence>